<protein>
    <submittedName>
        <fullName evidence="2">Anti-sigma regulatory factor (Ser/Thr protein kinase)</fullName>
    </submittedName>
</protein>
<dbReference type="AlphaFoldDB" id="A0A2P8G0P4"/>
<dbReference type="InterPro" id="IPR036890">
    <property type="entry name" value="HATPase_C_sf"/>
</dbReference>
<keyword evidence="2" id="KW-0418">Kinase</keyword>
<reference evidence="2 3" key="1">
    <citation type="submission" date="2018-03" db="EMBL/GenBank/DDBJ databases">
        <title>Genomic Encyclopedia of Archaeal and Bacterial Type Strains, Phase II (KMG-II): from individual species to whole genera.</title>
        <authorList>
            <person name="Goeker M."/>
        </authorList>
    </citation>
    <scope>NUCLEOTIDE SEQUENCE [LARGE SCALE GENOMIC DNA]</scope>
    <source>
        <strain evidence="2 3">DSM 18107</strain>
    </source>
</reference>
<sequence>MEEWVTGRHISFNLDDRSYLAILKREVHRLSIQCGLTEKKVAEIDIVVAEIGSNIIKHAGGGEVLVMLTDNPQPAIEIIAIDSGPGITDLARMMQDGISTSRTLGHGLGAVKRLSDFLQVYSVKGWGTILLARFFIKPAEQYPPKPGPEIRTLLVPKPGEKVCGDAFYVHADRAGIRIFLGDGLGHGVEANKAAAAAVNSFRYCMLSDLGEVLRQMHDDVKRTRGLVGTIAVYSNKAQTWKICGVGNIHTRMLTASTSRTHLPYNGIIGHNIPRTINEQEVVHEAGKEQVLILCSDGIKTRWDMMKYPAIFRYDMSVLAAAIYKDNARKTDDMSVVIVKVK</sequence>
<dbReference type="PANTHER" id="PTHR35801:SF1">
    <property type="entry name" value="PHOSPHOSERINE PHOSPHATASE RSBX"/>
    <property type="match status" value="1"/>
</dbReference>
<dbReference type="CDD" id="cd16934">
    <property type="entry name" value="HATPase_RsbT-like"/>
    <property type="match status" value="1"/>
</dbReference>
<gene>
    <name evidence="2" type="ORF">CLV42_10953</name>
</gene>
<dbReference type="SMART" id="SM00331">
    <property type="entry name" value="PP2C_SIG"/>
    <property type="match status" value="1"/>
</dbReference>
<organism evidence="2 3">
    <name type="scientific">Chitinophaga ginsengisoli</name>
    <dbReference type="NCBI Taxonomy" id="363837"/>
    <lineage>
        <taxon>Bacteria</taxon>
        <taxon>Pseudomonadati</taxon>
        <taxon>Bacteroidota</taxon>
        <taxon>Chitinophagia</taxon>
        <taxon>Chitinophagales</taxon>
        <taxon>Chitinophagaceae</taxon>
        <taxon>Chitinophaga</taxon>
    </lineage>
</organism>
<name>A0A2P8G0P4_9BACT</name>
<dbReference type="InterPro" id="IPR039248">
    <property type="entry name" value="Ptase_RsbX"/>
</dbReference>
<dbReference type="SUPFAM" id="SSF81606">
    <property type="entry name" value="PP2C-like"/>
    <property type="match status" value="1"/>
</dbReference>
<dbReference type="GO" id="GO:0016301">
    <property type="term" value="F:kinase activity"/>
    <property type="evidence" value="ECO:0007669"/>
    <property type="project" value="UniProtKB-KW"/>
</dbReference>
<dbReference type="Pfam" id="PF07228">
    <property type="entry name" value="SpoIIE"/>
    <property type="match status" value="1"/>
</dbReference>
<dbReference type="PANTHER" id="PTHR35801">
    <property type="entry name" value="PHOSPHOSERINE PHOSPHATASE RSBX"/>
    <property type="match status" value="1"/>
</dbReference>
<dbReference type="InterPro" id="IPR003594">
    <property type="entry name" value="HATPase_dom"/>
</dbReference>
<dbReference type="InterPro" id="IPR036457">
    <property type="entry name" value="PPM-type-like_dom_sf"/>
</dbReference>
<feature type="domain" description="PPM-type phosphatase" evidence="1">
    <location>
        <begin position="145"/>
        <end position="340"/>
    </location>
</feature>
<keyword evidence="2" id="KW-0808">Transferase</keyword>
<dbReference type="EMBL" id="PYGK01000009">
    <property type="protein sequence ID" value="PSL27521.1"/>
    <property type="molecule type" value="Genomic_DNA"/>
</dbReference>
<evidence type="ECO:0000313" key="2">
    <source>
        <dbReference type="EMBL" id="PSL27521.1"/>
    </source>
</evidence>
<evidence type="ECO:0000313" key="3">
    <source>
        <dbReference type="Proteomes" id="UP000240978"/>
    </source>
</evidence>
<accession>A0A2P8G0P4</accession>
<dbReference type="Pfam" id="PF13581">
    <property type="entry name" value="HATPase_c_2"/>
    <property type="match status" value="1"/>
</dbReference>
<dbReference type="SUPFAM" id="SSF55874">
    <property type="entry name" value="ATPase domain of HSP90 chaperone/DNA topoisomerase II/histidine kinase"/>
    <property type="match status" value="1"/>
</dbReference>
<keyword evidence="3" id="KW-1185">Reference proteome</keyword>
<dbReference type="Proteomes" id="UP000240978">
    <property type="component" value="Unassembled WGS sequence"/>
</dbReference>
<evidence type="ECO:0000259" key="1">
    <source>
        <dbReference type="SMART" id="SM00331"/>
    </source>
</evidence>
<dbReference type="Gene3D" id="3.30.565.10">
    <property type="entry name" value="Histidine kinase-like ATPase, C-terminal domain"/>
    <property type="match status" value="1"/>
</dbReference>
<dbReference type="OrthoDB" id="479131at2"/>
<proteinExistence type="predicted"/>
<comment type="caution">
    <text evidence="2">The sequence shown here is derived from an EMBL/GenBank/DDBJ whole genome shotgun (WGS) entry which is preliminary data.</text>
</comment>
<dbReference type="Gene3D" id="3.60.40.10">
    <property type="entry name" value="PPM-type phosphatase domain"/>
    <property type="match status" value="1"/>
</dbReference>
<dbReference type="InterPro" id="IPR001932">
    <property type="entry name" value="PPM-type_phosphatase-like_dom"/>
</dbReference>